<gene>
    <name evidence="1" type="ORF">EVAR_3536_1</name>
</gene>
<dbReference type="AlphaFoldDB" id="A0A4C1SYB4"/>
<keyword evidence="2" id="KW-1185">Reference proteome</keyword>
<dbReference type="EMBL" id="BGZK01000021">
    <property type="protein sequence ID" value="GBP06168.1"/>
    <property type="molecule type" value="Genomic_DNA"/>
</dbReference>
<comment type="caution">
    <text evidence="1">The sequence shown here is derived from an EMBL/GenBank/DDBJ whole genome shotgun (WGS) entry which is preliminary data.</text>
</comment>
<reference evidence="1 2" key="1">
    <citation type="journal article" date="2019" name="Commun. Biol.">
        <title>The bagworm genome reveals a unique fibroin gene that provides high tensile strength.</title>
        <authorList>
            <person name="Kono N."/>
            <person name="Nakamura H."/>
            <person name="Ohtoshi R."/>
            <person name="Tomita M."/>
            <person name="Numata K."/>
            <person name="Arakawa K."/>
        </authorList>
    </citation>
    <scope>NUCLEOTIDE SEQUENCE [LARGE SCALE GENOMIC DNA]</scope>
</reference>
<sequence>MECDVTTEDGSWVFGPSTSAQSGLGASIPTAVIDAITASGADDLSAVRGKKRVIKGKPYTYSYILQRPGSKDTVAIKFRLLTVPVSPTM</sequence>
<dbReference type="Proteomes" id="UP000299102">
    <property type="component" value="Unassembled WGS sequence"/>
</dbReference>
<name>A0A4C1SYB4_EUMVA</name>
<organism evidence="1 2">
    <name type="scientific">Eumeta variegata</name>
    <name type="common">Bagworm moth</name>
    <name type="synonym">Eumeta japonica</name>
    <dbReference type="NCBI Taxonomy" id="151549"/>
    <lineage>
        <taxon>Eukaryota</taxon>
        <taxon>Metazoa</taxon>
        <taxon>Ecdysozoa</taxon>
        <taxon>Arthropoda</taxon>
        <taxon>Hexapoda</taxon>
        <taxon>Insecta</taxon>
        <taxon>Pterygota</taxon>
        <taxon>Neoptera</taxon>
        <taxon>Endopterygota</taxon>
        <taxon>Lepidoptera</taxon>
        <taxon>Glossata</taxon>
        <taxon>Ditrysia</taxon>
        <taxon>Tineoidea</taxon>
        <taxon>Psychidae</taxon>
        <taxon>Oiketicinae</taxon>
        <taxon>Eumeta</taxon>
    </lineage>
</organism>
<protein>
    <submittedName>
        <fullName evidence="1">Uncharacterized protein</fullName>
    </submittedName>
</protein>
<evidence type="ECO:0000313" key="1">
    <source>
        <dbReference type="EMBL" id="GBP06168.1"/>
    </source>
</evidence>
<proteinExistence type="predicted"/>
<evidence type="ECO:0000313" key="2">
    <source>
        <dbReference type="Proteomes" id="UP000299102"/>
    </source>
</evidence>
<accession>A0A4C1SYB4</accession>